<dbReference type="OrthoDB" id="2657432at2"/>
<proteinExistence type="predicted"/>
<dbReference type="eggNOG" id="COG4632">
    <property type="taxonomic scope" value="Bacteria"/>
</dbReference>
<feature type="signal peptide" evidence="1">
    <location>
        <begin position="1"/>
        <end position="25"/>
    </location>
</feature>
<dbReference type="STRING" id="1007103.GCA_000213315_02482"/>
<dbReference type="Gene3D" id="3.30.457.10">
    <property type="entry name" value="Copper amine oxidase-like, N-terminal domain"/>
    <property type="match status" value="1"/>
</dbReference>
<reference evidence="4" key="1">
    <citation type="submission" date="2016-01" db="EMBL/GenBank/DDBJ databases">
        <title>Draft genome of Chromobacterium sp. F49.</title>
        <authorList>
            <person name="Hong K.W."/>
        </authorList>
    </citation>
    <scope>NUCLEOTIDE SEQUENCE [LARGE SCALE GENOMIC DNA]</scope>
    <source>
        <strain evidence="4">M63</strain>
    </source>
</reference>
<evidence type="ECO:0000313" key="3">
    <source>
        <dbReference type="EMBL" id="KZE80419.1"/>
    </source>
</evidence>
<protein>
    <recommendedName>
        <fullName evidence="2">Copper amine oxidase-like N-terminal domain-containing protein</fullName>
    </recommendedName>
</protein>
<dbReference type="RefSeq" id="WP_063180206.1">
    <property type="nucleotide sequence ID" value="NZ_LQRA01000048.1"/>
</dbReference>
<dbReference type="InterPro" id="IPR036582">
    <property type="entry name" value="Mao_N_sf"/>
</dbReference>
<feature type="domain" description="Copper amine oxidase-like N-terminal" evidence="2">
    <location>
        <begin position="415"/>
        <end position="517"/>
    </location>
</feature>
<dbReference type="InterPro" id="IPR012854">
    <property type="entry name" value="Cu_amine_oxidase-like_N"/>
</dbReference>
<dbReference type="Pfam" id="PF07833">
    <property type="entry name" value="Cu_amine_oxidN1"/>
    <property type="match status" value="1"/>
</dbReference>
<organism evidence="3 4">
    <name type="scientific">Paenibacillus elgii</name>
    <dbReference type="NCBI Taxonomy" id="189691"/>
    <lineage>
        <taxon>Bacteria</taxon>
        <taxon>Bacillati</taxon>
        <taxon>Bacillota</taxon>
        <taxon>Bacilli</taxon>
        <taxon>Bacillales</taxon>
        <taxon>Paenibacillaceae</taxon>
        <taxon>Paenibacillus</taxon>
    </lineage>
</organism>
<comment type="caution">
    <text evidence="3">The sequence shown here is derived from an EMBL/GenBank/DDBJ whole genome shotgun (WGS) entry which is preliminary data.</text>
</comment>
<feature type="chain" id="PRO_5007826788" description="Copper amine oxidase-like N-terminal domain-containing protein" evidence="1">
    <location>
        <begin position="26"/>
        <end position="531"/>
    </location>
</feature>
<accession>A0A161S661</accession>
<gene>
    <name evidence="3" type="ORF">AV654_13020</name>
</gene>
<dbReference type="AlphaFoldDB" id="A0A161S661"/>
<dbReference type="EMBL" id="LQRA01000048">
    <property type="protein sequence ID" value="KZE80419.1"/>
    <property type="molecule type" value="Genomic_DNA"/>
</dbReference>
<name>A0A161S661_9BACL</name>
<evidence type="ECO:0000256" key="1">
    <source>
        <dbReference type="SAM" id="SignalP"/>
    </source>
</evidence>
<evidence type="ECO:0000313" key="4">
    <source>
        <dbReference type="Proteomes" id="UP000076563"/>
    </source>
</evidence>
<sequence length="531" mass="56456">MMRLKGKLALLGLCLVLLIPCTAGAQAGSAREAAAELRVRMDALLGEHALLAVFAMQKRYDGAADHEQAAVLLGKNSERLAATLRSTYGEEAAKTFEPLWSSYVEALLNYAQAAAAGEETARTQAANGLEAYDKELALFWARLLPDLGAAGLEEGTKRHTDLMLQAFDAYADKNYAAAYKAMREAYAHAVASADLLAAGMAAQSPDRFDASGMKTRKADLRAALGRLLGEHALTAAFAMQKSIDGASDFDFDQAAAALNENAVDLAAAIASVYGETAGTSFHTAWTSRTRYILDYAKAAASIDESARTIAAGNLEKPQAELAQFFADANPQHGSKPELLNGLNTQIGQMTMALDHSALGEYAAAYERTETAYAQMSPLADLLAQEISDQYPDRFPDAPASVQKTVTMQIGVKELTVNGQTIRMDVSPALREGVVYIPLRVVAEAAGATVTWEAATSTTRLAWGGNQASFPVGSDQAEVNGRKKSAGGAPTVMQDGRVMVPIDILGEATGWKAELGKDDGSIRLTTTVEERF</sequence>
<evidence type="ECO:0000259" key="2">
    <source>
        <dbReference type="Pfam" id="PF07833"/>
    </source>
</evidence>
<dbReference type="Proteomes" id="UP000076563">
    <property type="component" value="Unassembled WGS sequence"/>
</dbReference>
<dbReference type="SUPFAM" id="SSF55383">
    <property type="entry name" value="Copper amine oxidase, domain N"/>
    <property type="match status" value="1"/>
</dbReference>
<keyword evidence="1" id="KW-0732">Signal</keyword>
<keyword evidence="4" id="KW-1185">Reference proteome</keyword>